<dbReference type="SMR" id="A0A8T3BSX6"/>
<dbReference type="EMBL" id="JAGYWB010000006">
    <property type="protein sequence ID" value="KAI0519186.1"/>
    <property type="molecule type" value="Genomic_DNA"/>
</dbReference>
<reference evidence="1" key="1">
    <citation type="journal article" date="2022" name="Front. Genet.">
        <title>Chromosome-Scale Assembly of the Dendrobium nobile Genome Provides Insights Into the Molecular Mechanism of the Biosynthesis of the Medicinal Active Ingredient of Dendrobium.</title>
        <authorList>
            <person name="Xu Q."/>
            <person name="Niu S.-C."/>
            <person name="Li K.-L."/>
            <person name="Zheng P.-J."/>
            <person name="Zhang X.-J."/>
            <person name="Jia Y."/>
            <person name="Liu Y."/>
            <person name="Niu Y.-X."/>
            <person name="Yu L.-H."/>
            <person name="Chen D.-F."/>
            <person name="Zhang G.-Q."/>
        </authorList>
    </citation>
    <scope>NUCLEOTIDE SEQUENCE</scope>
    <source>
        <tissue evidence="1">Leaf</tissue>
    </source>
</reference>
<dbReference type="Proteomes" id="UP000829196">
    <property type="component" value="Unassembled WGS sequence"/>
</dbReference>
<evidence type="ECO:0000313" key="1">
    <source>
        <dbReference type="EMBL" id="KAI0519186.1"/>
    </source>
</evidence>
<protein>
    <submittedName>
        <fullName evidence="1">Uncharacterized protein</fullName>
    </submittedName>
</protein>
<proteinExistence type="predicted"/>
<accession>A0A8T3BSX6</accession>
<name>A0A8T3BSX6_DENNO</name>
<dbReference type="AlphaFoldDB" id="A0A8T3BSX6"/>
<comment type="caution">
    <text evidence="1">The sequence shown here is derived from an EMBL/GenBank/DDBJ whole genome shotgun (WGS) entry which is preliminary data.</text>
</comment>
<evidence type="ECO:0000313" key="2">
    <source>
        <dbReference type="Proteomes" id="UP000829196"/>
    </source>
</evidence>
<organism evidence="1 2">
    <name type="scientific">Dendrobium nobile</name>
    <name type="common">Orchid</name>
    <dbReference type="NCBI Taxonomy" id="94219"/>
    <lineage>
        <taxon>Eukaryota</taxon>
        <taxon>Viridiplantae</taxon>
        <taxon>Streptophyta</taxon>
        <taxon>Embryophyta</taxon>
        <taxon>Tracheophyta</taxon>
        <taxon>Spermatophyta</taxon>
        <taxon>Magnoliopsida</taxon>
        <taxon>Liliopsida</taxon>
        <taxon>Asparagales</taxon>
        <taxon>Orchidaceae</taxon>
        <taxon>Epidendroideae</taxon>
        <taxon>Malaxideae</taxon>
        <taxon>Dendrobiinae</taxon>
        <taxon>Dendrobium</taxon>
    </lineage>
</organism>
<gene>
    <name evidence="1" type="ORF">KFK09_006628</name>
</gene>
<keyword evidence="2" id="KW-1185">Reference proteome</keyword>
<sequence length="49" mass="5487">MDYFSIQIVRVIRMVKARLSACENNISLEKAMKGPIACEENLTLLSKAS</sequence>